<dbReference type="SUPFAM" id="SSF55729">
    <property type="entry name" value="Acyl-CoA N-acyltransferases (Nat)"/>
    <property type="match status" value="1"/>
</dbReference>
<sequence length="157" mass="17480">MAGTKIVHVPSTDSDLASLIRQLDAYLAELYPPEEIFGLDFEDAKVDETCFVVAYSDDRPVGCGAIRPLNDKEVELKRFYVEPACRGNGTAKQLLAFLENKAHELSFEAVRLETGDRQPEAIRFYEKNGYAQIELYGEYVGCPSSLCYEKKLGASLG</sequence>
<dbReference type="Pfam" id="PF00583">
    <property type="entry name" value="Acetyltransf_1"/>
    <property type="match status" value="1"/>
</dbReference>
<dbReference type="PANTHER" id="PTHR43877:SF2">
    <property type="entry name" value="AMINOALKYLPHOSPHONATE N-ACETYLTRANSFERASE-RELATED"/>
    <property type="match status" value="1"/>
</dbReference>
<feature type="domain" description="N-acetyltransferase" evidence="3">
    <location>
        <begin position="6"/>
        <end position="153"/>
    </location>
</feature>
<name>A0ABT8VG37_9BACL</name>
<dbReference type="CDD" id="cd04301">
    <property type="entry name" value="NAT_SF"/>
    <property type="match status" value="1"/>
</dbReference>
<dbReference type="EMBL" id="JAUMKJ010000033">
    <property type="protein sequence ID" value="MDO3679953.1"/>
    <property type="molecule type" value="Genomic_DNA"/>
</dbReference>
<proteinExistence type="predicted"/>
<dbReference type="InterPro" id="IPR000182">
    <property type="entry name" value="GNAT_dom"/>
</dbReference>
<keyword evidence="1" id="KW-0808">Transferase</keyword>
<dbReference type="Proteomes" id="UP001168883">
    <property type="component" value="Unassembled WGS sequence"/>
</dbReference>
<evidence type="ECO:0000313" key="5">
    <source>
        <dbReference type="Proteomes" id="UP001168883"/>
    </source>
</evidence>
<reference evidence="4" key="1">
    <citation type="submission" date="2023-07" db="EMBL/GenBank/DDBJ databases">
        <authorList>
            <person name="Aktuganov G."/>
            <person name="Boyko T."/>
            <person name="Delegan Y."/>
            <person name="Galimzianova N."/>
            <person name="Gilvanova E."/>
            <person name="Korobov V."/>
            <person name="Kuzmina L."/>
            <person name="Melentiev A."/>
            <person name="Milman P."/>
            <person name="Ryabova A."/>
            <person name="Stupak E."/>
            <person name="Yasakov T."/>
            <person name="Zharikova N."/>
            <person name="Zhurenko E."/>
        </authorList>
    </citation>
    <scope>NUCLEOTIDE SEQUENCE</scope>
    <source>
        <strain evidence="4">IB-739</strain>
    </source>
</reference>
<gene>
    <name evidence="4" type="ORF">Q3C12_23365</name>
</gene>
<dbReference type="PANTHER" id="PTHR43877">
    <property type="entry name" value="AMINOALKYLPHOSPHONATE N-ACETYLTRANSFERASE-RELATED-RELATED"/>
    <property type="match status" value="1"/>
</dbReference>
<dbReference type="InterPro" id="IPR016181">
    <property type="entry name" value="Acyl_CoA_acyltransferase"/>
</dbReference>
<dbReference type="InterPro" id="IPR050832">
    <property type="entry name" value="Bact_Acetyltransf"/>
</dbReference>
<accession>A0ABT8VG37</accession>
<dbReference type="RefSeq" id="WP_127489146.1">
    <property type="nucleotide sequence ID" value="NZ_JARLKN010000089.1"/>
</dbReference>
<dbReference type="PROSITE" id="PS51186">
    <property type="entry name" value="GNAT"/>
    <property type="match status" value="1"/>
</dbReference>
<keyword evidence="2" id="KW-0012">Acyltransferase</keyword>
<evidence type="ECO:0000313" key="4">
    <source>
        <dbReference type="EMBL" id="MDO3679953.1"/>
    </source>
</evidence>
<keyword evidence="5" id="KW-1185">Reference proteome</keyword>
<evidence type="ECO:0000259" key="3">
    <source>
        <dbReference type="PROSITE" id="PS51186"/>
    </source>
</evidence>
<comment type="caution">
    <text evidence="4">The sequence shown here is derived from an EMBL/GenBank/DDBJ whole genome shotgun (WGS) entry which is preliminary data.</text>
</comment>
<dbReference type="Gene3D" id="3.40.630.30">
    <property type="match status" value="1"/>
</dbReference>
<protein>
    <submittedName>
        <fullName evidence="4">GNAT family N-acetyltransferase</fullName>
    </submittedName>
</protein>
<evidence type="ECO:0000256" key="1">
    <source>
        <dbReference type="ARBA" id="ARBA00022679"/>
    </source>
</evidence>
<evidence type="ECO:0000256" key="2">
    <source>
        <dbReference type="ARBA" id="ARBA00023315"/>
    </source>
</evidence>
<organism evidence="4 5">
    <name type="scientific">Paenibacillus ehimensis</name>
    <dbReference type="NCBI Taxonomy" id="79264"/>
    <lineage>
        <taxon>Bacteria</taxon>
        <taxon>Bacillati</taxon>
        <taxon>Bacillota</taxon>
        <taxon>Bacilli</taxon>
        <taxon>Bacillales</taxon>
        <taxon>Paenibacillaceae</taxon>
        <taxon>Paenibacillus</taxon>
    </lineage>
</organism>